<evidence type="ECO:0000256" key="2">
    <source>
        <dbReference type="SAM" id="MobiDB-lite"/>
    </source>
</evidence>
<keyword evidence="5" id="KW-1185">Reference proteome</keyword>
<feature type="region of interest" description="Disordered" evidence="2">
    <location>
        <begin position="58"/>
        <end position="79"/>
    </location>
</feature>
<dbReference type="AlphaFoldDB" id="S3BNX0"/>
<evidence type="ECO:0000313" key="4">
    <source>
        <dbReference type="EMBL" id="EPE01071.1"/>
    </source>
</evidence>
<name>S3BNX0_9BURK</name>
<keyword evidence="1" id="KW-0238">DNA-binding</keyword>
<evidence type="ECO:0000259" key="3">
    <source>
        <dbReference type="PROSITE" id="PS51740"/>
    </source>
</evidence>
<sequence>MMSNRLTIKGQVTIPKAVRDFLGLQEGGSSVEFTINDDGSVTVRKACAAAEHTTAESVQTVSASPVRSRLQRPTRGFRASAPRAASHCGVLALLAGGI</sequence>
<gene>
    <name evidence="4" type="ORF">HMPREF1476_00381</name>
</gene>
<protein>
    <submittedName>
        <fullName evidence="4">AbrB family transcriptional regulator</fullName>
    </submittedName>
</protein>
<dbReference type="Proteomes" id="UP000014400">
    <property type="component" value="Unassembled WGS sequence"/>
</dbReference>
<dbReference type="Pfam" id="PF04014">
    <property type="entry name" value="MazE_antitoxin"/>
    <property type="match status" value="1"/>
</dbReference>
<comment type="caution">
    <text evidence="4">The sequence shown here is derived from an EMBL/GenBank/DDBJ whole genome shotgun (WGS) entry which is preliminary data.</text>
</comment>
<dbReference type="Gene3D" id="2.10.260.10">
    <property type="match status" value="1"/>
</dbReference>
<dbReference type="InterPro" id="IPR037914">
    <property type="entry name" value="SpoVT-AbrB_sf"/>
</dbReference>
<dbReference type="PROSITE" id="PS51740">
    <property type="entry name" value="SPOVT_ABRB"/>
    <property type="match status" value="1"/>
</dbReference>
<dbReference type="NCBIfam" id="TIGR01439">
    <property type="entry name" value="lp_hng_hel_AbrB"/>
    <property type="match status" value="1"/>
</dbReference>
<reference evidence="4 5" key="1">
    <citation type="submission" date="2013-04" db="EMBL/GenBank/DDBJ databases">
        <title>The Genome Sequence of Sutterella wadsworthensis HGA0223.</title>
        <authorList>
            <consortium name="The Broad Institute Genomics Platform"/>
            <person name="Earl A."/>
            <person name="Ward D."/>
            <person name="Feldgarden M."/>
            <person name="Gevers D."/>
            <person name="Schmidt T.M."/>
            <person name="Dover J."/>
            <person name="Dai D."/>
            <person name="Walker B."/>
            <person name="Young S."/>
            <person name="Zeng Q."/>
            <person name="Gargeya S."/>
            <person name="Fitzgerald M."/>
            <person name="Haas B."/>
            <person name="Abouelleil A."/>
            <person name="Allen A.W."/>
            <person name="Alvarado L."/>
            <person name="Arachchi H.M."/>
            <person name="Berlin A.M."/>
            <person name="Chapman S.B."/>
            <person name="Gainer-Dewar J."/>
            <person name="Goldberg J."/>
            <person name="Griggs A."/>
            <person name="Gujja S."/>
            <person name="Hansen M."/>
            <person name="Howarth C."/>
            <person name="Imamovic A."/>
            <person name="Ireland A."/>
            <person name="Larimer J."/>
            <person name="McCowan C."/>
            <person name="Murphy C."/>
            <person name="Pearson M."/>
            <person name="Poon T.W."/>
            <person name="Priest M."/>
            <person name="Roberts A."/>
            <person name="Saif S."/>
            <person name="Shea T."/>
            <person name="Sisk P."/>
            <person name="Sykes S."/>
            <person name="Wortman J."/>
            <person name="Nusbaum C."/>
            <person name="Birren B."/>
        </authorList>
    </citation>
    <scope>NUCLEOTIDE SEQUENCE [LARGE SCALE GENOMIC DNA]</scope>
    <source>
        <strain evidence="4 5">HGA0223</strain>
    </source>
</reference>
<dbReference type="GO" id="GO:0003677">
    <property type="term" value="F:DNA binding"/>
    <property type="evidence" value="ECO:0007669"/>
    <property type="project" value="UniProtKB-UniRule"/>
</dbReference>
<dbReference type="HOGENOM" id="CLU_180131_0_0_4"/>
<dbReference type="InterPro" id="IPR007159">
    <property type="entry name" value="SpoVT-AbrB_dom"/>
</dbReference>
<dbReference type="PATRIC" id="fig|1203554.3.peg.361"/>
<dbReference type="eggNOG" id="ENOG50314KB">
    <property type="taxonomic scope" value="Bacteria"/>
</dbReference>
<proteinExistence type="predicted"/>
<accession>S3BNX0</accession>
<evidence type="ECO:0000256" key="1">
    <source>
        <dbReference type="PROSITE-ProRule" id="PRU01076"/>
    </source>
</evidence>
<dbReference type="SUPFAM" id="SSF89447">
    <property type="entry name" value="AbrB/MazE/MraZ-like"/>
    <property type="match status" value="1"/>
</dbReference>
<feature type="domain" description="SpoVT-AbrB" evidence="3">
    <location>
        <begin position="1"/>
        <end position="48"/>
    </location>
</feature>
<organism evidence="4 5">
    <name type="scientific">Sutterella wadsworthensis HGA0223</name>
    <dbReference type="NCBI Taxonomy" id="1203554"/>
    <lineage>
        <taxon>Bacteria</taxon>
        <taxon>Pseudomonadati</taxon>
        <taxon>Pseudomonadota</taxon>
        <taxon>Betaproteobacteria</taxon>
        <taxon>Burkholderiales</taxon>
        <taxon>Sutterellaceae</taxon>
        <taxon>Sutterella</taxon>
    </lineage>
</organism>
<dbReference type="EMBL" id="ATCF01000005">
    <property type="protein sequence ID" value="EPE01071.1"/>
    <property type="molecule type" value="Genomic_DNA"/>
</dbReference>
<dbReference type="RefSeq" id="WP_016473783.1">
    <property type="nucleotide sequence ID" value="NZ_KE150480.1"/>
</dbReference>
<evidence type="ECO:0000313" key="5">
    <source>
        <dbReference type="Proteomes" id="UP000014400"/>
    </source>
</evidence>
<dbReference type="SMART" id="SM00966">
    <property type="entry name" value="SpoVT_AbrB"/>
    <property type="match status" value="1"/>
</dbReference>